<keyword evidence="1" id="KW-1017">Isopeptide bond</keyword>
<dbReference type="Gene3D" id="3.40.850.10">
    <property type="entry name" value="Kinesin motor domain"/>
    <property type="match status" value="1"/>
</dbReference>
<dbReference type="GO" id="GO:0007018">
    <property type="term" value="P:microtubule-based movement"/>
    <property type="evidence" value="ECO:0007669"/>
    <property type="project" value="InterPro"/>
</dbReference>
<dbReference type="FunFam" id="1.10.150.280:FF:000003">
    <property type="entry name" value="Kinesin-like protein KIN-10C"/>
    <property type="match status" value="1"/>
</dbReference>
<evidence type="ECO:0000256" key="2">
    <source>
        <dbReference type="ARBA" id="ARBA00022553"/>
    </source>
</evidence>
<keyword evidence="5 10" id="KW-0067">ATP-binding</keyword>
<dbReference type="GO" id="GO:0003777">
    <property type="term" value="F:microtubule motor activity"/>
    <property type="evidence" value="ECO:0007669"/>
    <property type="project" value="InterPro"/>
</dbReference>
<keyword evidence="2" id="KW-0597">Phosphoprotein</keyword>
<comment type="similarity">
    <text evidence="9">Belongs to the TRAFAC class myosin-kinesin ATPase superfamily. Kinesin family. KIN-10 subfamily.</text>
</comment>
<evidence type="ECO:0000256" key="4">
    <source>
        <dbReference type="ARBA" id="ARBA00022741"/>
    </source>
</evidence>
<evidence type="ECO:0000313" key="14">
    <source>
        <dbReference type="Proteomes" id="UP000636800"/>
    </source>
</evidence>
<dbReference type="GO" id="GO:0005874">
    <property type="term" value="C:microtubule"/>
    <property type="evidence" value="ECO:0007669"/>
    <property type="project" value="UniProtKB-KW"/>
</dbReference>
<evidence type="ECO:0000256" key="5">
    <source>
        <dbReference type="ARBA" id="ARBA00022840"/>
    </source>
</evidence>
<keyword evidence="3 11" id="KW-0493">Microtubule</keyword>
<dbReference type="InterPro" id="IPR003583">
    <property type="entry name" value="Hlx-hairpin-Hlx_DNA-bd_motif"/>
</dbReference>
<dbReference type="GO" id="GO:0007052">
    <property type="term" value="P:mitotic spindle organization"/>
    <property type="evidence" value="ECO:0007669"/>
    <property type="project" value="TreeGrafter"/>
</dbReference>
<accession>A0A835UMZ2</accession>
<dbReference type="EMBL" id="JADCNL010000009">
    <property type="protein sequence ID" value="KAG0467617.1"/>
    <property type="molecule type" value="Genomic_DNA"/>
</dbReference>
<comment type="function">
    <text evidence="8">Kinesin family member that is involved in spindle formation and the movements of chromosomes during mitosis and meiosis. Binds to microtubules and to DNA. Plays a role in congression of laterally attached chromosomes in NDC80-depleted cells.</text>
</comment>
<dbReference type="OrthoDB" id="45365at2759"/>
<dbReference type="PANTHER" id="PTHR47969:SF9">
    <property type="entry name" value="KINESIN-LIKE PROTEIN"/>
    <property type="match status" value="1"/>
</dbReference>
<dbReference type="PRINTS" id="PR00380">
    <property type="entry name" value="KINESINHEAVY"/>
</dbReference>
<evidence type="ECO:0000256" key="11">
    <source>
        <dbReference type="RuleBase" id="RU000394"/>
    </source>
</evidence>
<sequence>METPIIKSQHSTLSSSHVRVVLRVRPFLPSEIRRDGTKPVPCVSLIDQVGEEVTVHLKDQCTSRNECYKLDSFFGEEVTISQIFNKEVSSVIPGIFHGINATVFAYGATGSGKTYTMQGTEKEPGIIPLAMSAVLAMSRNTRCSVDISFYEVYMDRCYDLLESKAREIKALDDENGRVQLKGLSWVTVSSMDEFAEVFSTGIQRRKVAHTSLNDCSSRSHAVVSIEVRNDGINGKLNLIDLAGNEDNRRTCNEGIRLQESAKINQSLFALSNVIRALNHNEQRIPYRESKLTRILQDSLGRDSRALMIACLSPGPYQEAVHTVSLAARSRQIVNYVGSAKRKETPKEMIDMEAKLKAWLESRGKTKSIQRMNGLCSPTSRIAPTSQSYAKNSKSTMYSEVVSPDGKGRKLFDFGSQVSTCAEETSCHIECIYNMKDEASQMELHDKHASHQLLPYKSASSNSKRKIHVNKDKADTIDLPEKFNERVQEEEVQSKHRKALTPVQPINKSPSSACEKSKMKTSTQTDKFYEFSSNLKESLIEEYIAFLNVAGKEELMQLKGIGQKRAQCILELRKSTPTPIKSLLDFEKIGLSSKQVQDLLKRGARGIFT</sequence>
<dbReference type="GO" id="GO:0006281">
    <property type="term" value="P:DNA repair"/>
    <property type="evidence" value="ECO:0007669"/>
    <property type="project" value="InterPro"/>
</dbReference>
<comment type="caution">
    <text evidence="13">The sequence shown here is derived from an EMBL/GenBank/DDBJ whole genome shotgun (WGS) entry which is preliminary data.</text>
</comment>
<dbReference type="InterPro" id="IPR001752">
    <property type="entry name" value="Kinesin_motor_dom"/>
</dbReference>
<proteinExistence type="inferred from homology"/>
<evidence type="ECO:0000256" key="9">
    <source>
        <dbReference type="ARBA" id="ARBA00061615"/>
    </source>
</evidence>
<gene>
    <name evidence="13" type="ORF">HPP92_019197</name>
</gene>
<dbReference type="GO" id="GO:0003677">
    <property type="term" value="F:DNA binding"/>
    <property type="evidence" value="ECO:0007669"/>
    <property type="project" value="InterPro"/>
</dbReference>
<evidence type="ECO:0000256" key="6">
    <source>
        <dbReference type="ARBA" id="ARBA00023054"/>
    </source>
</evidence>
<evidence type="ECO:0000313" key="13">
    <source>
        <dbReference type="EMBL" id="KAG0467617.1"/>
    </source>
</evidence>
<evidence type="ECO:0000256" key="1">
    <source>
        <dbReference type="ARBA" id="ARBA00022499"/>
    </source>
</evidence>
<dbReference type="GO" id="GO:0008017">
    <property type="term" value="F:microtubule binding"/>
    <property type="evidence" value="ECO:0007669"/>
    <property type="project" value="InterPro"/>
</dbReference>
<reference evidence="13 14" key="1">
    <citation type="journal article" date="2020" name="Nat. Food">
        <title>A phased Vanilla planifolia genome enables genetic improvement of flavour and production.</title>
        <authorList>
            <person name="Hasing T."/>
            <person name="Tang H."/>
            <person name="Brym M."/>
            <person name="Khazi F."/>
            <person name="Huang T."/>
            <person name="Chambers A.H."/>
        </authorList>
    </citation>
    <scope>NUCLEOTIDE SEQUENCE [LARGE SCALE GENOMIC DNA]</scope>
    <source>
        <tissue evidence="13">Leaf</tissue>
    </source>
</reference>
<evidence type="ECO:0000256" key="8">
    <source>
        <dbReference type="ARBA" id="ARBA00045288"/>
    </source>
</evidence>
<dbReference type="SMART" id="SM00278">
    <property type="entry name" value="HhH1"/>
    <property type="match status" value="1"/>
</dbReference>
<dbReference type="SMART" id="SM00129">
    <property type="entry name" value="KISc"/>
    <property type="match status" value="1"/>
</dbReference>
<feature type="domain" description="Kinesin motor" evidence="12">
    <location>
        <begin position="17"/>
        <end position="332"/>
    </location>
</feature>
<keyword evidence="4 10" id="KW-0547">Nucleotide-binding</keyword>
<dbReference type="GO" id="GO:0005875">
    <property type="term" value="C:microtubule associated complex"/>
    <property type="evidence" value="ECO:0007669"/>
    <property type="project" value="TreeGrafter"/>
</dbReference>
<dbReference type="PANTHER" id="PTHR47969">
    <property type="entry name" value="CHROMOSOME-ASSOCIATED KINESIN KIF4A-RELATED"/>
    <property type="match status" value="1"/>
</dbReference>
<evidence type="ECO:0000256" key="3">
    <source>
        <dbReference type="ARBA" id="ARBA00022701"/>
    </source>
</evidence>
<dbReference type="InterPro" id="IPR010994">
    <property type="entry name" value="RuvA_2-like"/>
</dbReference>
<dbReference type="GO" id="GO:0051231">
    <property type="term" value="P:spindle elongation"/>
    <property type="evidence" value="ECO:0007669"/>
    <property type="project" value="TreeGrafter"/>
</dbReference>
<dbReference type="InterPro" id="IPR036961">
    <property type="entry name" value="Kinesin_motor_dom_sf"/>
</dbReference>
<dbReference type="InterPro" id="IPR027417">
    <property type="entry name" value="P-loop_NTPase"/>
</dbReference>
<dbReference type="FunFam" id="3.40.850.10:FF:000087">
    <property type="entry name" value="Kinesin-like protein"/>
    <property type="match status" value="1"/>
</dbReference>
<dbReference type="AlphaFoldDB" id="A0A835UMZ2"/>
<evidence type="ECO:0000256" key="7">
    <source>
        <dbReference type="ARBA" id="ARBA00023175"/>
    </source>
</evidence>
<dbReference type="InterPro" id="IPR027640">
    <property type="entry name" value="Kinesin-like_fam"/>
</dbReference>
<dbReference type="Gene3D" id="1.10.150.280">
    <property type="entry name" value="AF1531-like domain"/>
    <property type="match status" value="1"/>
</dbReference>
<keyword evidence="7 10" id="KW-0505">Motor protein</keyword>
<name>A0A835UMZ2_VANPL</name>
<dbReference type="SUPFAM" id="SSF52540">
    <property type="entry name" value="P-loop containing nucleoside triphosphate hydrolases"/>
    <property type="match status" value="1"/>
</dbReference>
<dbReference type="Pfam" id="PF00225">
    <property type="entry name" value="Kinesin"/>
    <property type="match status" value="1"/>
</dbReference>
<dbReference type="PROSITE" id="PS50067">
    <property type="entry name" value="KINESIN_MOTOR_2"/>
    <property type="match status" value="1"/>
</dbReference>
<evidence type="ECO:0000259" key="12">
    <source>
        <dbReference type="PROSITE" id="PS50067"/>
    </source>
</evidence>
<protein>
    <recommendedName>
        <fullName evidence="11">Kinesin-like protein</fullName>
    </recommendedName>
</protein>
<feature type="binding site" evidence="10">
    <location>
        <begin position="107"/>
        <end position="114"/>
    </location>
    <ligand>
        <name>ATP</name>
        <dbReference type="ChEBI" id="CHEBI:30616"/>
    </ligand>
</feature>
<dbReference type="Proteomes" id="UP000636800">
    <property type="component" value="Unassembled WGS sequence"/>
</dbReference>
<evidence type="ECO:0000256" key="10">
    <source>
        <dbReference type="PROSITE-ProRule" id="PRU00283"/>
    </source>
</evidence>
<keyword evidence="14" id="KW-1185">Reference proteome</keyword>
<keyword evidence="6" id="KW-0175">Coiled coil</keyword>
<dbReference type="SUPFAM" id="SSF47781">
    <property type="entry name" value="RuvA domain 2-like"/>
    <property type="match status" value="1"/>
</dbReference>
<organism evidence="13 14">
    <name type="scientific">Vanilla planifolia</name>
    <name type="common">Vanilla</name>
    <dbReference type="NCBI Taxonomy" id="51239"/>
    <lineage>
        <taxon>Eukaryota</taxon>
        <taxon>Viridiplantae</taxon>
        <taxon>Streptophyta</taxon>
        <taxon>Embryophyta</taxon>
        <taxon>Tracheophyta</taxon>
        <taxon>Spermatophyta</taxon>
        <taxon>Magnoliopsida</taxon>
        <taxon>Liliopsida</taxon>
        <taxon>Asparagales</taxon>
        <taxon>Orchidaceae</taxon>
        <taxon>Vanilloideae</taxon>
        <taxon>Vanilleae</taxon>
        <taxon>Vanilla</taxon>
    </lineage>
</organism>
<dbReference type="PROSITE" id="PS00411">
    <property type="entry name" value="KINESIN_MOTOR_1"/>
    <property type="match status" value="1"/>
</dbReference>
<dbReference type="InterPro" id="IPR019821">
    <property type="entry name" value="Kinesin_motor_CS"/>
</dbReference>
<dbReference type="GO" id="GO:0005524">
    <property type="term" value="F:ATP binding"/>
    <property type="evidence" value="ECO:0007669"/>
    <property type="project" value="UniProtKB-UniRule"/>
</dbReference>